<evidence type="ECO:0000256" key="4">
    <source>
        <dbReference type="ARBA" id="ARBA00023136"/>
    </source>
</evidence>
<keyword evidence="5" id="KW-0998">Cell outer membrane</keyword>
<dbReference type="AlphaFoldDB" id="A0A7X8SID0"/>
<evidence type="ECO:0000313" key="9">
    <source>
        <dbReference type="EMBL" id="NLR90804.1"/>
    </source>
</evidence>
<dbReference type="PROSITE" id="PS51257">
    <property type="entry name" value="PROKAR_LIPOPROTEIN"/>
    <property type="match status" value="1"/>
</dbReference>
<accession>A0A7X8SID0</accession>
<gene>
    <name evidence="9" type="ORF">HGP29_06285</name>
</gene>
<dbReference type="InterPro" id="IPR033985">
    <property type="entry name" value="SusD-like_N"/>
</dbReference>
<dbReference type="GO" id="GO:0009279">
    <property type="term" value="C:cell outer membrane"/>
    <property type="evidence" value="ECO:0007669"/>
    <property type="project" value="UniProtKB-SubCell"/>
</dbReference>
<evidence type="ECO:0000259" key="8">
    <source>
        <dbReference type="Pfam" id="PF14322"/>
    </source>
</evidence>
<evidence type="ECO:0000313" key="10">
    <source>
        <dbReference type="Proteomes" id="UP000585050"/>
    </source>
</evidence>
<keyword evidence="4" id="KW-0472">Membrane</keyword>
<sequence>MKIYSFKKLLAVLSASAMLTACSSDFLDVEPYGKSDTSTYYQTDDEIDLALTASYDMLSSDQLQGWSSCYVIKNLPADDVNCGGGGASDQAQYQEIDDFEWHAENAGIRAFYHINYYGIYRVNQIITNAPTEGRSDLMNRMIAEAKFLRAYFYFELVTAFGDVPLWLEPPVELTEGKERTPKAEVYAQIEQDLTEAAEVLPNKSVFDGTGDAFRANKQAALGLLGKVRVFQGDFAGAIAPLESVLQVEGSEVALESDFSQLTLKSTEFGKESLFEASFISNLDTWGTTQWNRDAHDNRHIQLSGPRQLDDIEGATPIKSDKLRSGWGFLPPTQSLFDSFEATDGRRDATILDDEGLARLYGQVFTDGWDTEGLVRTKYTTFDSETTDEGGATPELNYTTNWRLLRFADVILLAAEAYYEQGNESDARAMLNKLRQRAGGLADYDATVTGDALFNAIMNERRVELAYEGSRFWDLVRWGLADEKLKDRGFQKGKHELFPIPLAEIVGNPGITSADQNPGY</sequence>
<organism evidence="9 10">
    <name type="scientific">Flammeovirga agarivorans</name>
    <dbReference type="NCBI Taxonomy" id="2726742"/>
    <lineage>
        <taxon>Bacteria</taxon>
        <taxon>Pseudomonadati</taxon>
        <taxon>Bacteroidota</taxon>
        <taxon>Cytophagia</taxon>
        <taxon>Cytophagales</taxon>
        <taxon>Flammeovirgaceae</taxon>
        <taxon>Flammeovirga</taxon>
    </lineage>
</organism>
<dbReference type="Gene3D" id="1.25.40.390">
    <property type="match status" value="1"/>
</dbReference>
<feature type="domain" description="RagB/SusD" evidence="7">
    <location>
        <begin position="371"/>
        <end position="519"/>
    </location>
</feature>
<evidence type="ECO:0000256" key="3">
    <source>
        <dbReference type="ARBA" id="ARBA00022729"/>
    </source>
</evidence>
<comment type="subcellular location">
    <subcellularLocation>
        <location evidence="1">Cell outer membrane</location>
    </subcellularLocation>
</comment>
<comment type="similarity">
    <text evidence="2">Belongs to the SusD family.</text>
</comment>
<name>A0A7X8SID0_9BACT</name>
<protein>
    <submittedName>
        <fullName evidence="9">RagB/SusD family nutrient uptake outer membrane protein</fullName>
    </submittedName>
</protein>
<feature type="signal peptide" evidence="6">
    <location>
        <begin position="1"/>
        <end position="23"/>
    </location>
</feature>
<feature type="chain" id="PRO_5030728261" evidence="6">
    <location>
        <begin position="24"/>
        <end position="519"/>
    </location>
</feature>
<dbReference type="Proteomes" id="UP000585050">
    <property type="component" value="Unassembled WGS sequence"/>
</dbReference>
<keyword evidence="10" id="KW-1185">Reference proteome</keyword>
<keyword evidence="3 6" id="KW-0732">Signal</keyword>
<dbReference type="RefSeq" id="WP_168881519.1">
    <property type="nucleotide sequence ID" value="NZ_JABAIL010000002.1"/>
</dbReference>
<evidence type="ECO:0000256" key="2">
    <source>
        <dbReference type="ARBA" id="ARBA00006275"/>
    </source>
</evidence>
<reference evidence="9 10" key="1">
    <citation type="submission" date="2020-04" db="EMBL/GenBank/DDBJ databases">
        <title>Flammeovirga sp. SR4, a novel species isolated from seawater.</title>
        <authorList>
            <person name="Wang X."/>
        </authorList>
    </citation>
    <scope>NUCLEOTIDE SEQUENCE [LARGE SCALE GENOMIC DNA]</scope>
    <source>
        <strain evidence="9 10">SR4</strain>
    </source>
</reference>
<dbReference type="SUPFAM" id="SSF48452">
    <property type="entry name" value="TPR-like"/>
    <property type="match status" value="1"/>
</dbReference>
<evidence type="ECO:0000256" key="1">
    <source>
        <dbReference type="ARBA" id="ARBA00004442"/>
    </source>
</evidence>
<proteinExistence type="inferred from homology"/>
<evidence type="ECO:0000256" key="5">
    <source>
        <dbReference type="ARBA" id="ARBA00023237"/>
    </source>
</evidence>
<evidence type="ECO:0000256" key="6">
    <source>
        <dbReference type="SAM" id="SignalP"/>
    </source>
</evidence>
<dbReference type="CDD" id="cd08977">
    <property type="entry name" value="SusD"/>
    <property type="match status" value="1"/>
</dbReference>
<dbReference type="InterPro" id="IPR011990">
    <property type="entry name" value="TPR-like_helical_dom_sf"/>
</dbReference>
<dbReference type="Pfam" id="PF07980">
    <property type="entry name" value="SusD_RagB"/>
    <property type="match status" value="1"/>
</dbReference>
<feature type="domain" description="SusD-like N-terminal" evidence="8">
    <location>
        <begin position="25"/>
        <end position="227"/>
    </location>
</feature>
<dbReference type="InterPro" id="IPR012944">
    <property type="entry name" value="SusD_RagB_dom"/>
</dbReference>
<dbReference type="Pfam" id="PF14322">
    <property type="entry name" value="SusD-like_3"/>
    <property type="match status" value="1"/>
</dbReference>
<comment type="caution">
    <text evidence="9">The sequence shown here is derived from an EMBL/GenBank/DDBJ whole genome shotgun (WGS) entry which is preliminary data.</text>
</comment>
<evidence type="ECO:0000259" key="7">
    <source>
        <dbReference type="Pfam" id="PF07980"/>
    </source>
</evidence>
<dbReference type="EMBL" id="JABAIL010000002">
    <property type="protein sequence ID" value="NLR90804.1"/>
    <property type="molecule type" value="Genomic_DNA"/>
</dbReference>